<dbReference type="Gene3D" id="3.40.50.10230">
    <property type="entry name" value="Cobalamin biosynthesis CobH/CbiC, precorrin-8X methylmutase"/>
    <property type="match status" value="1"/>
</dbReference>
<organism evidence="6 7">
    <name type="scientific">Prochlorothrix hollandica PCC 9006 = CALU 1027</name>
    <dbReference type="NCBI Taxonomy" id="317619"/>
    <lineage>
        <taxon>Bacteria</taxon>
        <taxon>Bacillati</taxon>
        <taxon>Cyanobacteriota</taxon>
        <taxon>Cyanophyceae</taxon>
        <taxon>Prochlorotrichales</taxon>
        <taxon>Prochlorotrichaceae</taxon>
        <taxon>Prochlorothrix</taxon>
    </lineage>
</organism>
<dbReference type="Pfam" id="PF02570">
    <property type="entry name" value="CbiC"/>
    <property type="match status" value="1"/>
</dbReference>
<accession>A0A0M2PX54</accession>
<dbReference type="EMBL" id="AJTX02000003">
    <property type="protein sequence ID" value="KKJ00760.1"/>
    <property type="molecule type" value="Genomic_DNA"/>
</dbReference>
<dbReference type="Proteomes" id="UP000034681">
    <property type="component" value="Unassembled WGS sequence"/>
</dbReference>
<dbReference type="InterPro" id="IPR003722">
    <property type="entry name" value="Cbl_synth_CobH/CbiC"/>
</dbReference>
<dbReference type="PANTHER" id="PTHR43588">
    <property type="entry name" value="COBALT-PRECORRIN-8 METHYLMUTASE"/>
    <property type="match status" value="1"/>
</dbReference>
<keyword evidence="7" id="KW-1185">Reference proteome</keyword>
<dbReference type="GO" id="GO:0016993">
    <property type="term" value="F:precorrin-8X methylmutase activity"/>
    <property type="evidence" value="ECO:0007669"/>
    <property type="project" value="InterPro"/>
</dbReference>
<evidence type="ECO:0000256" key="4">
    <source>
        <dbReference type="ARBA" id="ARBA00023235"/>
    </source>
</evidence>
<feature type="domain" description="Cobalamin biosynthesis precorrin-8X methylmutase CobH/CbiC" evidence="5">
    <location>
        <begin position="13"/>
        <end position="202"/>
    </location>
</feature>
<evidence type="ECO:0000256" key="3">
    <source>
        <dbReference type="ARBA" id="ARBA00022573"/>
    </source>
</evidence>
<dbReference type="InterPro" id="IPR036588">
    <property type="entry name" value="CobH/CbiC_sf"/>
</dbReference>
<evidence type="ECO:0000256" key="1">
    <source>
        <dbReference type="ARBA" id="ARBA00004953"/>
    </source>
</evidence>
<reference evidence="6" key="1">
    <citation type="submission" date="2012-04" db="EMBL/GenBank/DDBJ databases">
        <authorList>
            <person name="Borisov I.G."/>
            <person name="Ivanikova N.V."/>
            <person name="Pinevich A.V."/>
        </authorList>
    </citation>
    <scope>NUCLEOTIDE SEQUENCE</scope>
    <source>
        <strain evidence="6">CALU 1027</strain>
    </source>
</reference>
<comment type="pathway">
    <text evidence="1">Cofactor biosynthesis; adenosylcobalamin biosynthesis.</text>
</comment>
<dbReference type="RefSeq" id="WP_017714645.1">
    <property type="nucleotide sequence ID" value="NZ_KB235944.1"/>
</dbReference>
<proteinExistence type="inferred from homology"/>
<keyword evidence="3" id="KW-0169">Cobalamin biosynthesis</keyword>
<comment type="similarity">
    <text evidence="2">Belongs to the CobH/CbiC family.</text>
</comment>
<dbReference type="NCBIfam" id="NF004620">
    <property type="entry name" value="PRK05954.1"/>
    <property type="match status" value="1"/>
</dbReference>
<dbReference type="UniPathway" id="UPA00148"/>
<comment type="caution">
    <text evidence="6">The sequence shown here is derived from an EMBL/GenBank/DDBJ whole genome shotgun (WGS) entry which is preliminary data.</text>
</comment>
<dbReference type="SUPFAM" id="SSF63965">
    <property type="entry name" value="Precorrin-8X methylmutase CbiC/CobH"/>
    <property type="match status" value="1"/>
</dbReference>
<dbReference type="AlphaFoldDB" id="A0A0M2PX54"/>
<dbReference type="PANTHER" id="PTHR43588:SF1">
    <property type="entry name" value="COBALT-PRECORRIN-8 METHYLMUTASE"/>
    <property type="match status" value="1"/>
</dbReference>
<evidence type="ECO:0000313" key="6">
    <source>
        <dbReference type="EMBL" id="KKJ00760.1"/>
    </source>
</evidence>
<evidence type="ECO:0000256" key="2">
    <source>
        <dbReference type="ARBA" id="ARBA00009774"/>
    </source>
</evidence>
<sequence length="214" mass="22224">MIDPLALPPDHPIVHQSFAMIDGEIGAHGFSPAEYAIVQRMIHSTADFDLKDQVVFQGDAIDRGIAALRERRVIVTDVTMVRQGIAGLVKRTLGNPLVAAIDHGNSAIPGKTRSETGMAHCIAHHPRAIYVIGNAPTALLALCEAIAQGQAAPALVVGVPVGFVAVTESKAALAQLSVPQIRVDGRKGGSPVAAAIVNALVRLALADGPMPPSP</sequence>
<evidence type="ECO:0000259" key="5">
    <source>
        <dbReference type="Pfam" id="PF02570"/>
    </source>
</evidence>
<dbReference type="GO" id="GO:0009236">
    <property type="term" value="P:cobalamin biosynthetic process"/>
    <property type="evidence" value="ECO:0007669"/>
    <property type="project" value="UniProtKB-UniPathway"/>
</dbReference>
<protein>
    <submittedName>
        <fullName evidence="6">Cobalt-precorrin-8X methylmutase</fullName>
    </submittedName>
</protein>
<keyword evidence="4" id="KW-0413">Isomerase</keyword>
<dbReference type="STRING" id="317619.GCA_000332315_04568"/>
<gene>
    <name evidence="6" type="ORF">PROH_05730</name>
</gene>
<dbReference type="OrthoDB" id="9780708at2"/>
<evidence type="ECO:0000313" key="7">
    <source>
        <dbReference type="Proteomes" id="UP000034681"/>
    </source>
</evidence>
<dbReference type="eggNOG" id="COG2082">
    <property type="taxonomic scope" value="Bacteria"/>
</dbReference>
<name>A0A0M2PX54_PROHO</name>